<keyword evidence="3" id="KW-1185">Reference proteome</keyword>
<accession>A0ABS7Y3I9</accession>
<organism evidence="2 3">
    <name type="scientific">Winogradskyella vincentii</name>
    <dbReference type="NCBI Taxonomy" id="2877122"/>
    <lineage>
        <taxon>Bacteria</taxon>
        <taxon>Pseudomonadati</taxon>
        <taxon>Bacteroidota</taxon>
        <taxon>Flavobacteriia</taxon>
        <taxon>Flavobacteriales</taxon>
        <taxon>Flavobacteriaceae</taxon>
        <taxon>Winogradskyella</taxon>
    </lineage>
</organism>
<proteinExistence type="predicted"/>
<dbReference type="PANTHER" id="PTHR31212">
    <property type="entry name" value="ALPHA-KETOGLUTARATE-DEPENDENT DIOXYGENASE ALKB HOMOLOG 3"/>
    <property type="match status" value="1"/>
</dbReference>
<comment type="caution">
    <text evidence="2">The sequence shown here is derived from an EMBL/GenBank/DDBJ whole genome shotgun (WGS) entry which is preliminary data.</text>
</comment>
<dbReference type="Gene3D" id="2.60.120.590">
    <property type="entry name" value="Alpha-ketoglutarate-dependent dioxygenase AlkB-like"/>
    <property type="match status" value="1"/>
</dbReference>
<dbReference type="InterPro" id="IPR032854">
    <property type="entry name" value="ALKBH3"/>
</dbReference>
<gene>
    <name evidence="2" type="ORF">LBV24_14760</name>
</gene>
<dbReference type="PROSITE" id="PS51471">
    <property type="entry name" value="FE2OG_OXY"/>
    <property type="match status" value="1"/>
</dbReference>
<dbReference type="InterPro" id="IPR037151">
    <property type="entry name" value="AlkB-like_sf"/>
</dbReference>
<keyword evidence="2" id="KW-0223">Dioxygenase</keyword>
<dbReference type="InterPro" id="IPR027450">
    <property type="entry name" value="AlkB-like"/>
</dbReference>
<evidence type="ECO:0000313" key="2">
    <source>
        <dbReference type="EMBL" id="MCA0154489.1"/>
    </source>
</evidence>
<reference evidence="3" key="1">
    <citation type="submission" date="2023-07" db="EMBL/GenBank/DDBJ databases">
        <authorList>
            <person name="Yue Y."/>
        </authorList>
    </citation>
    <scope>NUCLEOTIDE SEQUENCE [LARGE SCALE GENOMIC DNA]</scope>
    <source>
        <strain evidence="3">2Y89</strain>
    </source>
</reference>
<dbReference type="GO" id="GO:0051213">
    <property type="term" value="F:dioxygenase activity"/>
    <property type="evidence" value="ECO:0007669"/>
    <property type="project" value="UniProtKB-KW"/>
</dbReference>
<dbReference type="InterPro" id="IPR005123">
    <property type="entry name" value="Oxoglu/Fe-dep_dioxygenase_dom"/>
</dbReference>
<dbReference type="Proteomes" id="UP001198402">
    <property type="component" value="Unassembled WGS sequence"/>
</dbReference>
<dbReference type="SUPFAM" id="SSF51197">
    <property type="entry name" value="Clavaminate synthase-like"/>
    <property type="match status" value="1"/>
</dbReference>
<protein>
    <submittedName>
        <fullName evidence="2">Alpha-ketoglutarate-dependent dioxygenase AlkB</fullName>
    </submittedName>
</protein>
<dbReference type="EMBL" id="JAIUJS010000013">
    <property type="protein sequence ID" value="MCA0154489.1"/>
    <property type="molecule type" value="Genomic_DNA"/>
</dbReference>
<feature type="domain" description="Fe2OG dioxygenase" evidence="1">
    <location>
        <begin position="101"/>
        <end position="199"/>
    </location>
</feature>
<dbReference type="PANTHER" id="PTHR31212:SF4">
    <property type="entry name" value="ALPHA-KETOGLUTARATE-DEPENDENT DIOXYGENASE ALKB HOMOLOG 3"/>
    <property type="match status" value="1"/>
</dbReference>
<name>A0ABS7Y3I9_9FLAO</name>
<dbReference type="RefSeq" id="WP_224479434.1">
    <property type="nucleotide sequence ID" value="NZ_JAIUJS010000013.1"/>
</dbReference>
<sequence>MELFSNENQYFNLPNAELIYVPSFLSSHEADQYFNSISETTNWRHDDITVFGKTYKQPRLTALFGESNKPYGYSNITMYPEEFTKELETIKEKIEALSHVSFNTVLVNLYRDGNDSNGWHADNEKELGQNPVIASLSLGQSRPFHFKHRTIKEERHKLLLDHGSLLIMKGEMQHYWLHQIAKTKRKISPRINLTFRKLVDA</sequence>
<keyword evidence="2" id="KW-0560">Oxidoreductase</keyword>
<evidence type="ECO:0000313" key="3">
    <source>
        <dbReference type="Proteomes" id="UP001198402"/>
    </source>
</evidence>
<evidence type="ECO:0000259" key="1">
    <source>
        <dbReference type="PROSITE" id="PS51471"/>
    </source>
</evidence>
<dbReference type="Pfam" id="PF13532">
    <property type="entry name" value="2OG-FeII_Oxy_2"/>
    <property type="match status" value="1"/>
</dbReference>